<evidence type="ECO:0000256" key="5">
    <source>
        <dbReference type="ARBA" id="ARBA00023163"/>
    </source>
</evidence>
<evidence type="ECO:0000313" key="10">
    <source>
        <dbReference type="EMBL" id="KAF2432290.1"/>
    </source>
</evidence>
<feature type="compositionally biased region" description="Polar residues" evidence="9">
    <location>
        <begin position="346"/>
        <end position="356"/>
    </location>
</feature>
<dbReference type="AlphaFoldDB" id="A0A9P4U031"/>
<evidence type="ECO:0000256" key="7">
    <source>
        <dbReference type="ARBA" id="ARBA00031259"/>
    </source>
</evidence>
<comment type="function">
    <text evidence="8">Component of the Mediator complex, a coactivator involved in the regulated transcription of nearly all RNA polymerase II-dependent genes. Mediator functions as a bridge to convey information from gene-specific regulatory proteins to the basal RNA polymerase II transcription machinery. Mediator is recruited to promoters by direct interactions with regulatory proteins and serves as a scaffold for the assembly of a functional preinitiation complex with RNA polymerase II and the general transcription factors.</text>
</comment>
<dbReference type="Proteomes" id="UP000800235">
    <property type="component" value="Unassembled WGS sequence"/>
</dbReference>
<evidence type="ECO:0000256" key="4">
    <source>
        <dbReference type="ARBA" id="ARBA00023015"/>
    </source>
</evidence>
<evidence type="ECO:0000256" key="3">
    <source>
        <dbReference type="ARBA" id="ARBA00020634"/>
    </source>
</evidence>
<name>A0A9P4U031_9PEZI</name>
<dbReference type="GO" id="GO:0016592">
    <property type="term" value="C:mediator complex"/>
    <property type="evidence" value="ECO:0007669"/>
    <property type="project" value="InterPro"/>
</dbReference>
<evidence type="ECO:0000256" key="1">
    <source>
        <dbReference type="ARBA" id="ARBA00004123"/>
    </source>
</evidence>
<dbReference type="GO" id="GO:0006357">
    <property type="term" value="P:regulation of transcription by RNA polymerase II"/>
    <property type="evidence" value="ECO:0007669"/>
    <property type="project" value="InterPro"/>
</dbReference>
<keyword evidence="5 8" id="KW-0804">Transcription</keyword>
<evidence type="ECO:0000313" key="11">
    <source>
        <dbReference type="Proteomes" id="UP000800235"/>
    </source>
</evidence>
<gene>
    <name evidence="8" type="primary">MED6</name>
    <name evidence="10" type="ORF">EJ08DRAFT_695739</name>
</gene>
<dbReference type="InterPro" id="IPR038566">
    <property type="entry name" value="Mediator_Med6_sf"/>
</dbReference>
<feature type="region of interest" description="Disordered" evidence="9">
    <location>
        <begin position="305"/>
        <end position="356"/>
    </location>
</feature>
<dbReference type="EMBL" id="MU007027">
    <property type="protein sequence ID" value="KAF2432290.1"/>
    <property type="molecule type" value="Genomic_DNA"/>
</dbReference>
<keyword evidence="4 8" id="KW-0805">Transcription regulation</keyword>
<evidence type="ECO:0000256" key="9">
    <source>
        <dbReference type="SAM" id="MobiDB-lite"/>
    </source>
</evidence>
<evidence type="ECO:0000256" key="6">
    <source>
        <dbReference type="ARBA" id="ARBA00023242"/>
    </source>
</evidence>
<comment type="similarity">
    <text evidence="2 8">Belongs to the Mediator complex subunit 6 family.</text>
</comment>
<sequence length="356" mass="38829">MTELGQGQEEAAPSLDYLQWSDPGAIAFYGGIRADNVHLYFNISPFCEPTSNNRILQTQLGMNPSMFRFLSNRSLFEDRLSKMTGVEYVIVEGPSTTTQDMNPVWVIRKQDRQKGKKIAGQPDAPDQLIVLGTYFCVVDKIYQATSLQDIIQCRLMTVTHLLSRIYDTASSMQYYTPTRGHSYFPPVAKPSLKAGLESVRTSRANTPIADIASQSGLSQSGIKDFAQANDDRAIHESFQANLLWGAEFMDDNPITGEPGSFILRQTGRGLKEQQEKEAAAAAAAATLKATRETSTRAPSVVPILTPVPVNKSIDIPKKAAGKGSPLSPTGDGVKKKKKSKVGTPVLSPTSPLKHQP</sequence>
<keyword evidence="6 8" id="KW-0539">Nucleus</keyword>
<dbReference type="InterPro" id="IPR007018">
    <property type="entry name" value="Mediator_Med6"/>
</dbReference>
<comment type="subcellular location">
    <subcellularLocation>
        <location evidence="1 8">Nucleus</location>
    </subcellularLocation>
</comment>
<comment type="caution">
    <text evidence="10">The sequence shown here is derived from an EMBL/GenBank/DDBJ whole genome shotgun (WGS) entry which is preliminary data.</text>
</comment>
<reference evidence="10" key="1">
    <citation type="journal article" date="2020" name="Stud. Mycol.">
        <title>101 Dothideomycetes genomes: a test case for predicting lifestyles and emergence of pathogens.</title>
        <authorList>
            <person name="Haridas S."/>
            <person name="Albert R."/>
            <person name="Binder M."/>
            <person name="Bloem J."/>
            <person name="Labutti K."/>
            <person name="Salamov A."/>
            <person name="Andreopoulos B."/>
            <person name="Baker S."/>
            <person name="Barry K."/>
            <person name="Bills G."/>
            <person name="Bluhm B."/>
            <person name="Cannon C."/>
            <person name="Castanera R."/>
            <person name="Culley D."/>
            <person name="Daum C."/>
            <person name="Ezra D."/>
            <person name="Gonzalez J."/>
            <person name="Henrissat B."/>
            <person name="Kuo A."/>
            <person name="Liang C."/>
            <person name="Lipzen A."/>
            <person name="Lutzoni F."/>
            <person name="Magnuson J."/>
            <person name="Mondo S."/>
            <person name="Nolan M."/>
            <person name="Ohm R."/>
            <person name="Pangilinan J."/>
            <person name="Park H.-J."/>
            <person name="Ramirez L."/>
            <person name="Alfaro M."/>
            <person name="Sun H."/>
            <person name="Tritt A."/>
            <person name="Yoshinaga Y."/>
            <person name="Zwiers L.-H."/>
            <person name="Turgeon B."/>
            <person name="Goodwin S."/>
            <person name="Spatafora J."/>
            <person name="Crous P."/>
            <person name="Grigoriev I."/>
        </authorList>
    </citation>
    <scope>NUCLEOTIDE SEQUENCE</scope>
    <source>
        <strain evidence="10">CBS 130266</strain>
    </source>
</reference>
<dbReference type="GO" id="GO:0003712">
    <property type="term" value="F:transcription coregulator activity"/>
    <property type="evidence" value="ECO:0007669"/>
    <property type="project" value="InterPro"/>
</dbReference>
<accession>A0A9P4U031</accession>
<proteinExistence type="inferred from homology"/>
<evidence type="ECO:0000256" key="2">
    <source>
        <dbReference type="ARBA" id="ARBA00007526"/>
    </source>
</evidence>
<protein>
    <recommendedName>
        <fullName evidence="3 8">Mediator of RNA polymerase II transcription subunit 6</fullName>
    </recommendedName>
    <alternativeName>
        <fullName evidence="7 8">Mediator complex subunit 6</fullName>
    </alternativeName>
</protein>
<organism evidence="10 11">
    <name type="scientific">Tothia fuscella</name>
    <dbReference type="NCBI Taxonomy" id="1048955"/>
    <lineage>
        <taxon>Eukaryota</taxon>
        <taxon>Fungi</taxon>
        <taxon>Dikarya</taxon>
        <taxon>Ascomycota</taxon>
        <taxon>Pezizomycotina</taxon>
        <taxon>Dothideomycetes</taxon>
        <taxon>Pleosporomycetidae</taxon>
        <taxon>Venturiales</taxon>
        <taxon>Cylindrosympodiaceae</taxon>
        <taxon>Tothia</taxon>
    </lineage>
</organism>
<dbReference type="Gene3D" id="3.10.450.580">
    <property type="entry name" value="Mediator complex, subunit Med6"/>
    <property type="match status" value="1"/>
</dbReference>
<dbReference type="Pfam" id="PF04934">
    <property type="entry name" value="Med6"/>
    <property type="match status" value="1"/>
</dbReference>
<evidence type="ECO:0000256" key="8">
    <source>
        <dbReference type="RuleBase" id="RU364143"/>
    </source>
</evidence>
<comment type="subunit">
    <text evidence="8">Component of the Mediator complex.</text>
</comment>
<keyword evidence="8" id="KW-0010">Activator</keyword>
<dbReference type="OrthoDB" id="344220at2759"/>
<dbReference type="PANTHER" id="PTHR13104">
    <property type="entry name" value="MED-6-RELATED"/>
    <property type="match status" value="1"/>
</dbReference>
<keyword evidence="11" id="KW-1185">Reference proteome</keyword>